<dbReference type="InterPro" id="IPR013766">
    <property type="entry name" value="Thioredoxin_domain"/>
</dbReference>
<dbReference type="Pfam" id="PF00085">
    <property type="entry name" value="Thioredoxin"/>
    <property type="match status" value="1"/>
</dbReference>
<dbReference type="PANTHER" id="PTHR45663:SF40">
    <property type="entry name" value="THIOREDOXIN 2"/>
    <property type="match status" value="1"/>
</dbReference>
<keyword evidence="4" id="KW-0249">Electron transport</keyword>
<name>A0A839IQG8_9GAMM</name>
<evidence type="ECO:0000313" key="9">
    <source>
        <dbReference type="EMBL" id="MBB1486914.1"/>
    </source>
</evidence>
<dbReference type="GO" id="GO:0046872">
    <property type="term" value="F:metal ion binding"/>
    <property type="evidence" value="ECO:0007669"/>
    <property type="project" value="UniProtKB-KW"/>
</dbReference>
<dbReference type="Gene3D" id="3.40.30.10">
    <property type="entry name" value="Glutaredoxin"/>
    <property type="match status" value="1"/>
</dbReference>
<proteinExistence type="inferred from homology"/>
<dbReference type="PANTHER" id="PTHR45663">
    <property type="entry name" value="GEO12009P1"/>
    <property type="match status" value="1"/>
</dbReference>
<evidence type="ECO:0000256" key="5">
    <source>
        <dbReference type="ARBA" id="ARBA00023157"/>
    </source>
</evidence>
<feature type="domain" description="Thioredoxin" evidence="8">
    <location>
        <begin position="12"/>
        <end position="144"/>
    </location>
</feature>
<dbReference type="FunFam" id="3.40.30.10:FF:000001">
    <property type="entry name" value="Thioredoxin"/>
    <property type="match status" value="1"/>
</dbReference>
<evidence type="ECO:0000256" key="6">
    <source>
        <dbReference type="ARBA" id="ARBA00023284"/>
    </source>
</evidence>
<dbReference type="NCBIfam" id="NF008229">
    <property type="entry name" value="PRK10996.1"/>
    <property type="match status" value="1"/>
</dbReference>
<evidence type="ECO:0000256" key="3">
    <source>
        <dbReference type="ARBA" id="ARBA00022723"/>
    </source>
</evidence>
<dbReference type="PROSITE" id="PS00194">
    <property type="entry name" value="THIOREDOXIN_1"/>
    <property type="match status" value="1"/>
</dbReference>
<evidence type="ECO:0000256" key="2">
    <source>
        <dbReference type="ARBA" id="ARBA00022448"/>
    </source>
</evidence>
<dbReference type="GO" id="GO:0015035">
    <property type="term" value="F:protein-disulfide reductase activity"/>
    <property type="evidence" value="ECO:0007669"/>
    <property type="project" value="UniProtKB-UniRule"/>
</dbReference>
<reference evidence="9 10" key="1">
    <citation type="submission" date="2020-08" db="EMBL/GenBank/DDBJ databases">
        <title>Oceanospirillum sp. nov. isolated from marine sediment.</title>
        <authorList>
            <person name="Ji X."/>
        </authorList>
    </citation>
    <scope>NUCLEOTIDE SEQUENCE [LARGE SCALE GENOMIC DNA]</scope>
    <source>
        <strain evidence="9 10">D5</strain>
    </source>
</reference>
<dbReference type="PRINTS" id="PR00421">
    <property type="entry name" value="THIOREDOXIN"/>
</dbReference>
<dbReference type="GO" id="GO:0005829">
    <property type="term" value="C:cytosol"/>
    <property type="evidence" value="ECO:0007669"/>
    <property type="project" value="TreeGrafter"/>
</dbReference>
<keyword evidence="5" id="KW-1015">Disulfide bond</keyword>
<dbReference type="InterPro" id="IPR049299">
    <property type="entry name" value="Thio2_N"/>
</dbReference>
<dbReference type="NCBIfam" id="TIGR01068">
    <property type="entry name" value="thioredoxin"/>
    <property type="match status" value="1"/>
</dbReference>
<keyword evidence="10" id="KW-1185">Reference proteome</keyword>
<dbReference type="SUPFAM" id="SSF52833">
    <property type="entry name" value="Thioredoxin-like"/>
    <property type="match status" value="1"/>
</dbReference>
<dbReference type="RefSeq" id="WP_182808698.1">
    <property type="nucleotide sequence ID" value="NZ_JACJFM010000010.1"/>
</dbReference>
<dbReference type="PROSITE" id="PS51352">
    <property type="entry name" value="THIOREDOXIN_2"/>
    <property type="match status" value="1"/>
</dbReference>
<evidence type="ECO:0000256" key="4">
    <source>
        <dbReference type="ARBA" id="ARBA00022982"/>
    </source>
</evidence>
<evidence type="ECO:0000256" key="1">
    <source>
        <dbReference type="ARBA" id="ARBA00008987"/>
    </source>
</evidence>
<dbReference type="Pfam" id="PF21352">
    <property type="entry name" value="Zn_ribbon_Thio2"/>
    <property type="match status" value="1"/>
</dbReference>
<comment type="caution">
    <text evidence="9">The sequence shown here is derived from an EMBL/GenBank/DDBJ whole genome shotgun (WGS) entry which is preliminary data.</text>
</comment>
<evidence type="ECO:0000256" key="7">
    <source>
        <dbReference type="NCBIfam" id="TIGR01068"/>
    </source>
</evidence>
<dbReference type="EMBL" id="JACJFM010000010">
    <property type="protein sequence ID" value="MBB1486914.1"/>
    <property type="molecule type" value="Genomic_DNA"/>
</dbReference>
<accession>A0A839IQG8</accession>
<organism evidence="9 10">
    <name type="scientific">Oceanospirillum sediminis</name>
    <dbReference type="NCBI Taxonomy" id="2760088"/>
    <lineage>
        <taxon>Bacteria</taxon>
        <taxon>Pseudomonadati</taxon>
        <taxon>Pseudomonadota</taxon>
        <taxon>Gammaproteobacteria</taxon>
        <taxon>Oceanospirillales</taxon>
        <taxon>Oceanospirillaceae</taxon>
        <taxon>Oceanospirillum</taxon>
    </lineage>
</organism>
<evidence type="ECO:0000313" key="10">
    <source>
        <dbReference type="Proteomes" id="UP000565262"/>
    </source>
</evidence>
<dbReference type="InterPro" id="IPR005746">
    <property type="entry name" value="Thioredoxin"/>
</dbReference>
<comment type="similarity">
    <text evidence="1">Belongs to the thioredoxin family.</text>
</comment>
<dbReference type="InterPro" id="IPR017937">
    <property type="entry name" value="Thioredoxin_CS"/>
</dbReference>
<evidence type="ECO:0000259" key="8">
    <source>
        <dbReference type="PROSITE" id="PS51352"/>
    </source>
</evidence>
<keyword evidence="2" id="KW-0813">Transport</keyword>
<keyword evidence="3" id="KW-0479">Metal-binding</keyword>
<keyword evidence="6" id="KW-0676">Redox-active center</keyword>
<dbReference type="CDD" id="cd02947">
    <property type="entry name" value="TRX_family"/>
    <property type="match status" value="1"/>
</dbReference>
<gene>
    <name evidence="9" type="primary">trxC</name>
    <name evidence="9" type="ORF">H4O21_09855</name>
</gene>
<sequence length="144" mass="15905">MSESKHIVCPACEAVNRLPAQRLNDQPNCGKCKSPLFTGEPQNLTDANFQRVIVNSDLPVVVDFWASWCGPCQMMAPIFSAVTKALEPRVRMAKVNTEEAQMLAAQYGIRSIPTLAIFKNGQEVARQAGVLQGPQLQAWIEQHI</sequence>
<dbReference type="AlphaFoldDB" id="A0A839IQG8"/>
<dbReference type="Proteomes" id="UP000565262">
    <property type="component" value="Unassembled WGS sequence"/>
</dbReference>
<protein>
    <recommendedName>
        <fullName evidence="7">Thioredoxin</fullName>
    </recommendedName>
</protein>
<dbReference type="InterPro" id="IPR036249">
    <property type="entry name" value="Thioredoxin-like_sf"/>
</dbReference>
<dbReference type="Gene3D" id="2.30.30.380">
    <property type="entry name" value="Zn-finger domain of Sec23/24"/>
    <property type="match status" value="1"/>
</dbReference>